<evidence type="ECO:0000313" key="3">
    <source>
        <dbReference type="EMBL" id="TDO01410.1"/>
    </source>
</evidence>
<accession>A0A4R6H0D7</accession>
<name>A0A4R6H0D7_9BACT</name>
<feature type="compositionally biased region" description="Basic and acidic residues" evidence="1">
    <location>
        <begin position="63"/>
        <end position="77"/>
    </location>
</feature>
<dbReference type="RefSeq" id="WP_133465311.1">
    <property type="nucleotide sequence ID" value="NZ_SNWI01000005.1"/>
</dbReference>
<evidence type="ECO:0000256" key="2">
    <source>
        <dbReference type="SAM" id="Phobius"/>
    </source>
</evidence>
<feature type="transmembrane region" description="Helical" evidence="2">
    <location>
        <begin position="6"/>
        <end position="27"/>
    </location>
</feature>
<keyword evidence="2" id="KW-1133">Transmembrane helix</keyword>
<gene>
    <name evidence="3" type="ORF">DET52_105269</name>
</gene>
<keyword evidence="2" id="KW-0812">Transmembrane</keyword>
<dbReference type="Proteomes" id="UP000294848">
    <property type="component" value="Unassembled WGS sequence"/>
</dbReference>
<proteinExistence type="predicted"/>
<evidence type="ECO:0000313" key="4">
    <source>
        <dbReference type="Proteomes" id="UP000294848"/>
    </source>
</evidence>
<comment type="caution">
    <text evidence="3">The sequence shown here is derived from an EMBL/GenBank/DDBJ whole genome shotgun (WGS) entry which is preliminary data.</text>
</comment>
<sequence length="141" mass="15625">MSWISFIVIVLIVYIVYYAANIAYDIFLASKKQMETSDSLLIEGVSPTITPKTIDDGFEDEEKTTNKNDEQPEENPKTKPVSESATRKKEVPDPGQSEKNSEIPDTEDSIAQSSGGVTLKGLISLCREKAIIESQKFDFAT</sequence>
<evidence type="ECO:0000256" key="1">
    <source>
        <dbReference type="SAM" id="MobiDB-lite"/>
    </source>
</evidence>
<reference evidence="3 4" key="1">
    <citation type="submission" date="2019-03" db="EMBL/GenBank/DDBJ databases">
        <title>Freshwater and sediment microbial communities from various areas in North America, analyzing microbe dynamics in response to fracking.</title>
        <authorList>
            <person name="Lamendella R."/>
        </authorList>
    </citation>
    <scope>NUCLEOTIDE SEQUENCE [LARGE SCALE GENOMIC DNA]</scope>
    <source>
        <strain evidence="3 4">114D</strain>
    </source>
</reference>
<feature type="region of interest" description="Disordered" evidence="1">
    <location>
        <begin position="48"/>
        <end position="114"/>
    </location>
</feature>
<dbReference type="AlphaFoldDB" id="A0A4R6H0D7"/>
<organism evidence="3 4">
    <name type="scientific">Sunxiuqinia elliptica</name>
    <dbReference type="NCBI Taxonomy" id="655355"/>
    <lineage>
        <taxon>Bacteria</taxon>
        <taxon>Pseudomonadati</taxon>
        <taxon>Bacteroidota</taxon>
        <taxon>Bacteroidia</taxon>
        <taxon>Marinilabiliales</taxon>
        <taxon>Prolixibacteraceae</taxon>
        <taxon>Sunxiuqinia</taxon>
    </lineage>
</organism>
<dbReference type="EMBL" id="SNWI01000005">
    <property type="protein sequence ID" value="TDO01410.1"/>
    <property type="molecule type" value="Genomic_DNA"/>
</dbReference>
<protein>
    <submittedName>
        <fullName evidence="3">Uncharacterized protein</fullName>
    </submittedName>
</protein>
<keyword evidence="2" id="KW-0472">Membrane</keyword>